<evidence type="ECO:0000256" key="3">
    <source>
        <dbReference type="ARBA" id="ARBA00022679"/>
    </source>
</evidence>
<keyword evidence="3" id="KW-0808">Transferase</keyword>
<dbReference type="Proteomes" id="UP000241085">
    <property type="component" value="Unassembled WGS sequence"/>
</dbReference>
<sequence length="271" mass="28547">MTDAPSDPRTGRSSSVARLRAAGCVFAEDEARLIEEEASSEAQLDALLRRREAGEPLEQILGWVDFRGLRVRVAPGVFVPRVRTGFVVDAALSLLEGCAPGTTVLDLCCGSGVIARALAGERSDLRLLAADVSSAAVACARTNLDGFGEVFEGDLFSALPTGERGRIDVAVVNAPYVPTEAIALMPPEARLHEPAASLDGGSDGLELHRRIARESLDWLSAGGAVVIESGREQAPVSAAAFAASGFSTRILEDDDRDATVVVARLPRTTRL</sequence>
<dbReference type="EC" id="2.1.1.297" evidence="1"/>
<gene>
    <name evidence="7" type="ORF">C1I63_04685</name>
</gene>
<organism evidence="7 8">
    <name type="scientific">Rathayibacter caricis DSM 15933</name>
    <dbReference type="NCBI Taxonomy" id="1328867"/>
    <lineage>
        <taxon>Bacteria</taxon>
        <taxon>Bacillati</taxon>
        <taxon>Actinomycetota</taxon>
        <taxon>Actinomycetes</taxon>
        <taxon>Micrococcales</taxon>
        <taxon>Microbacteriaceae</taxon>
        <taxon>Rathayibacter</taxon>
    </lineage>
</organism>
<dbReference type="InterPro" id="IPR029063">
    <property type="entry name" value="SAM-dependent_MTases_sf"/>
</dbReference>
<evidence type="ECO:0000256" key="5">
    <source>
        <dbReference type="ARBA" id="ARBA00048391"/>
    </source>
</evidence>
<dbReference type="Gene3D" id="3.40.50.150">
    <property type="entry name" value="Vaccinia Virus protein VP39"/>
    <property type="match status" value="1"/>
</dbReference>
<dbReference type="AlphaFoldDB" id="A0A2T4URR2"/>
<reference evidence="7 8" key="1">
    <citation type="submission" date="2018-03" db="EMBL/GenBank/DDBJ databases">
        <title>Bacteriophage NCPPB3778 and a type I-E CRISPR drive the evolution of the US Biological Select Agent, Rathayibacter toxicus.</title>
        <authorList>
            <person name="Davis E.W.II."/>
            <person name="Tabima J.F."/>
            <person name="Weisberg A.J."/>
            <person name="Dantas Lopes L."/>
            <person name="Wiseman M.S."/>
            <person name="Wiseman M.S."/>
            <person name="Pupko T."/>
            <person name="Belcher M.S."/>
            <person name="Sechler A.J."/>
            <person name="Tancos M.A."/>
            <person name="Schroeder B.K."/>
            <person name="Murray T.D."/>
            <person name="Luster D.G."/>
            <person name="Schneider W.L."/>
            <person name="Rogers E."/>
            <person name="Andreote F.D."/>
            <person name="Grunwald N.J."/>
            <person name="Putnam M.L."/>
            <person name="Chang J.H."/>
        </authorList>
    </citation>
    <scope>NUCLEOTIDE SEQUENCE [LARGE SCALE GENOMIC DNA]</scope>
    <source>
        <strain evidence="7 8">DSM 15933</strain>
    </source>
</reference>
<dbReference type="InterPro" id="IPR022446">
    <property type="entry name" value="MeTrfrase_put"/>
</dbReference>
<dbReference type="GO" id="GO:0102559">
    <property type="term" value="F:peptide chain release factor N(5)-glutamine methyltransferase activity"/>
    <property type="evidence" value="ECO:0007669"/>
    <property type="project" value="UniProtKB-EC"/>
</dbReference>
<keyword evidence="2" id="KW-0489">Methyltransferase</keyword>
<dbReference type="Gene3D" id="1.10.8.10">
    <property type="entry name" value="DNA helicase RuvA subunit, C-terminal domain"/>
    <property type="match status" value="1"/>
</dbReference>
<dbReference type="PANTHER" id="PTHR18895:SF74">
    <property type="entry name" value="MTRF1L RELEASE FACTOR GLUTAMINE METHYLTRANSFERASE"/>
    <property type="match status" value="1"/>
</dbReference>
<accession>A0A2T4URR2</accession>
<dbReference type="Pfam" id="PF05175">
    <property type="entry name" value="MTS"/>
    <property type="match status" value="1"/>
</dbReference>
<name>A0A2T4URR2_9MICO</name>
<dbReference type="InterPro" id="IPR007848">
    <property type="entry name" value="Small_mtfrase_dom"/>
</dbReference>
<dbReference type="NCBIfam" id="TIGR03704">
    <property type="entry name" value="PrmC_rel_meth"/>
    <property type="match status" value="1"/>
</dbReference>
<comment type="catalytic activity">
    <reaction evidence="5">
        <text>L-glutaminyl-[peptide chain release factor] + S-adenosyl-L-methionine = N(5)-methyl-L-glutaminyl-[peptide chain release factor] + S-adenosyl-L-homocysteine + H(+)</text>
        <dbReference type="Rhea" id="RHEA:42896"/>
        <dbReference type="Rhea" id="RHEA-COMP:10271"/>
        <dbReference type="Rhea" id="RHEA-COMP:10272"/>
        <dbReference type="ChEBI" id="CHEBI:15378"/>
        <dbReference type="ChEBI" id="CHEBI:30011"/>
        <dbReference type="ChEBI" id="CHEBI:57856"/>
        <dbReference type="ChEBI" id="CHEBI:59789"/>
        <dbReference type="ChEBI" id="CHEBI:61891"/>
        <dbReference type="EC" id="2.1.1.297"/>
    </reaction>
</comment>
<dbReference type="SUPFAM" id="SSF53335">
    <property type="entry name" value="S-adenosyl-L-methionine-dependent methyltransferases"/>
    <property type="match status" value="1"/>
</dbReference>
<evidence type="ECO:0000256" key="2">
    <source>
        <dbReference type="ARBA" id="ARBA00022603"/>
    </source>
</evidence>
<protein>
    <recommendedName>
        <fullName evidence="1">peptide chain release factor N(5)-glutamine methyltransferase</fullName>
        <ecNumber evidence="1">2.1.1.297</ecNumber>
    </recommendedName>
</protein>
<evidence type="ECO:0000256" key="4">
    <source>
        <dbReference type="ARBA" id="ARBA00022691"/>
    </source>
</evidence>
<keyword evidence="4" id="KW-0949">S-adenosyl-L-methionine</keyword>
<evidence type="ECO:0000313" key="7">
    <source>
        <dbReference type="EMBL" id="PTL72208.1"/>
    </source>
</evidence>
<keyword evidence="8" id="KW-1185">Reference proteome</keyword>
<dbReference type="GO" id="GO:0032259">
    <property type="term" value="P:methylation"/>
    <property type="evidence" value="ECO:0007669"/>
    <property type="project" value="UniProtKB-KW"/>
</dbReference>
<comment type="caution">
    <text evidence="7">The sequence shown here is derived from an EMBL/GenBank/DDBJ whole genome shotgun (WGS) entry which is preliminary data.</text>
</comment>
<evidence type="ECO:0000259" key="6">
    <source>
        <dbReference type="Pfam" id="PF05175"/>
    </source>
</evidence>
<dbReference type="NCBIfam" id="TIGR00536">
    <property type="entry name" value="hemK_fam"/>
    <property type="match status" value="1"/>
</dbReference>
<evidence type="ECO:0000256" key="1">
    <source>
        <dbReference type="ARBA" id="ARBA00012771"/>
    </source>
</evidence>
<dbReference type="InterPro" id="IPR050320">
    <property type="entry name" value="N5-glutamine_MTase"/>
</dbReference>
<proteinExistence type="predicted"/>
<evidence type="ECO:0000313" key="8">
    <source>
        <dbReference type="Proteomes" id="UP000241085"/>
    </source>
</evidence>
<feature type="domain" description="Methyltransferase small" evidence="6">
    <location>
        <begin position="100"/>
        <end position="181"/>
    </location>
</feature>
<dbReference type="EMBL" id="PZPL01000001">
    <property type="protein sequence ID" value="PTL72208.1"/>
    <property type="molecule type" value="Genomic_DNA"/>
</dbReference>
<dbReference type="PANTHER" id="PTHR18895">
    <property type="entry name" value="HEMK METHYLTRANSFERASE"/>
    <property type="match status" value="1"/>
</dbReference>
<dbReference type="InterPro" id="IPR004556">
    <property type="entry name" value="HemK-like"/>
</dbReference>
<dbReference type="RefSeq" id="WP_107573955.1">
    <property type="nucleotide sequence ID" value="NZ_PZPL01000001.1"/>
</dbReference>